<dbReference type="GO" id="GO:0051082">
    <property type="term" value="F:unfolded protein binding"/>
    <property type="evidence" value="ECO:0007669"/>
    <property type="project" value="UniProtKB-UniRule"/>
</dbReference>
<dbReference type="PRINTS" id="PR00625">
    <property type="entry name" value="JDOMAIN"/>
</dbReference>
<dbReference type="InterPro" id="IPR036410">
    <property type="entry name" value="HSP_DnaJ_Cys-rich_dom_sf"/>
</dbReference>
<evidence type="ECO:0000256" key="5">
    <source>
        <dbReference type="ARBA" id="ARBA00022723"/>
    </source>
</evidence>
<keyword evidence="6 14" id="KW-0677">Repeat</keyword>
<evidence type="ECO:0000259" key="16">
    <source>
        <dbReference type="PROSITE" id="PS50076"/>
    </source>
</evidence>
<dbReference type="FunFam" id="2.60.260.20:FF:000004">
    <property type="entry name" value="Molecular chaperone DnaJ"/>
    <property type="match status" value="1"/>
</dbReference>
<proteinExistence type="inferred from homology"/>
<feature type="repeat" description="CXXCXGXG motif" evidence="14">
    <location>
        <begin position="210"/>
        <end position="217"/>
    </location>
</feature>
<dbReference type="RefSeq" id="WP_145186736.1">
    <property type="nucleotide sequence ID" value="NZ_CP036290.1"/>
</dbReference>
<sequence length="380" mass="40895">MSEKRDYYEVLGVERGASAEDLKKAYRKLALQYHPDRNPDDASAEAKFKEAAEAYDVLGDEQKRARYDQFGHAGVGMGGGGGGGRQFSNLEDIFEAFGDIFGGGGGGGFFGDIFGGGRRQRRGPAPGRDLKIVLELTLEEIDSGVERTITIKRRETCETCSGTGGKDGSKPVACATCKGAGRVQRQQGFFAMASPCPTCRGAGTTIEDPCDECGGNGGVTRPTELTVNVPAGVEEGMRIRLAGEGDSGAPGAPRGDLYCVISETEHAIFQRSGPDVLTEVPLSFRQLALGDKVEIPTLRGSVEMNVPAGTQPGRVFRLRGQGMTQLERSTRGDQLVRVFVEVPTKLTDRQKELLREFDDIEGEKGESKSLFEKITDYFAS</sequence>
<evidence type="ECO:0000256" key="1">
    <source>
        <dbReference type="ARBA" id="ARBA00004496"/>
    </source>
</evidence>
<feature type="repeat" description="CXXCXGXG motif" evidence="14">
    <location>
        <begin position="174"/>
        <end position="181"/>
    </location>
</feature>
<feature type="binding site" evidence="14">
    <location>
        <position position="199"/>
    </location>
    <ligand>
        <name>Zn(2+)</name>
        <dbReference type="ChEBI" id="CHEBI:29105"/>
        <label>2</label>
    </ligand>
</feature>
<dbReference type="PANTHER" id="PTHR43096:SF48">
    <property type="entry name" value="CHAPERONE PROTEIN DNAJ"/>
    <property type="match status" value="1"/>
</dbReference>
<accession>A0A518CZP7</accession>
<dbReference type="Proteomes" id="UP000319342">
    <property type="component" value="Chromosome"/>
</dbReference>
<feature type="binding site" evidence="14">
    <location>
        <position position="213"/>
    </location>
    <ligand>
        <name>Zn(2+)</name>
        <dbReference type="ChEBI" id="CHEBI:29105"/>
        <label>1</label>
    </ligand>
</feature>
<evidence type="ECO:0000256" key="3">
    <source>
        <dbReference type="ARBA" id="ARBA00022490"/>
    </source>
</evidence>
<dbReference type="SUPFAM" id="SSF57938">
    <property type="entry name" value="DnaJ/Hsp40 cysteine-rich domain"/>
    <property type="match status" value="1"/>
</dbReference>
<evidence type="ECO:0000256" key="13">
    <source>
        <dbReference type="ARBA" id="ARBA00067609"/>
    </source>
</evidence>
<evidence type="ECO:0000256" key="4">
    <source>
        <dbReference type="ARBA" id="ARBA00022705"/>
    </source>
</evidence>
<dbReference type="Pfam" id="PF00226">
    <property type="entry name" value="DnaJ"/>
    <property type="match status" value="1"/>
</dbReference>
<comment type="function">
    <text evidence="11 14">Participates actively in the response to hyperosmotic and heat shock by preventing the aggregation of stress-denatured proteins and by disaggregating proteins, also in an autonomous, DnaK-independent fashion. Unfolded proteins bind initially to DnaJ; upon interaction with the DnaJ-bound protein, DnaK hydrolyzes its bound ATP, resulting in the formation of a stable complex. GrpE releases ADP from DnaK; ATP binding to DnaK triggers the release of the substrate protein, thus completing the reaction cycle. Several rounds of ATP-dependent interactions between DnaJ, DnaK and GrpE are required for fully efficient folding. Also involved, together with DnaK and GrpE, in the DNA replication of plasmids through activation of initiation proteins.</text>
</comment>
<comment type="cofactor">
    <cofactor evidence="14">
        <name>Zn(2+)</name>
        <dbReference type="ChEBI" id="CHEBI:29105"/>
    </cofactor>
    <text evidence="14">Binds 2 Zn(2+) ions per monomer.</text>
</comment>
<feature type="zinc finger region" description="CR-type" evidence="15">
    <location>
        <begin position="144"/>
        <end position="222"/>
    </location>
</feature>
<dbReference type="PROSITE" id="PS50076">
    <property type="entry name" value="DNAJ_2"/>
    <property type="match status" value="1"/>
</dbReference>
<comment type="domain">
    <text evidence="14">The J domain is necessary and sufficient to stimulate DnaK ATPase activity. Zinc center 1 plays an important role in the autonomous, DnaK-independent chaperone activity of DnaJ. Zinc center 2 is essential for interaction with DnaK and for DnaJ activity.</text>
</comment>
<dbReference type="Gene3D" id="1.10.287.110">
    <property type="entry name" value="DnaJ domain"/>
    <property type="match status" value="1"/>
</dbReference>
<evidence type="ECO:0000256" key="12">
    <source>
        <dbReference type="ARBA" id="ARBA00061004"/>
    </source>
</evidence>
<evidence type="ECO:0000256" key="11">
    <source>
        <dbReference type="ARBA" id="ARBA00053423"/>
    </source>
</evidence>
<feature type="binding site" evidence="14">
    <location>
        <position position="157"/>
    </location>
    <ligand>
        <name>Zn(2+)</name>
        <dbReference type="ChEBI" id="CHEBI:29105"/>
        <label>1</label>
    </ligand>
</feature>
<evidence type="ECO:0000256" key="7">
    <source>
        <dbReference type="ARBA" id="ARBA00022771"/>
    </source>
</evidence>
<dbReference type="Pfam" id="PF01556">
    <property type="entry name" value="DnaJ_C"/>
    <property type="match status" value="1"/>
</dbReference>
<reference evidence="18 19" key="1">
    <citation type="submission" date="2019-02" db="EMBL/GenBank/DDBJ databases">
        <title>Deep-cultivation of Planctomycetes and their phenomic and genomic characterization uncovers novel biology.</title>
        <authorList>
            <person name="Wiegand S."/>
            <person name="Jogler M."/>
            <person name="Boedeker C."/>
            <person name="Pinto D."/>
            <person name="Vollmers J."/>
            <person name="Rivas-Marin E."/>
            <person name="Kohn T."/>
            <person name="Peeters S.H."/>
            <person name="Heuer A."/>
            <person name="Rast P."/>
            <person name="Oberbeckmann S."/>
            <person name="Bunk B."/>
            <person name="Jeske O."/>
            <person name="Meyerdierks A."/>
            <person name="Storesund J.E."/>
            <person name="Kallscheuer N."/>
            <person name="Luecker S."/>
            <person name="Lage O.M."/>
            <person name="Pohl T."/>
            <person name="Merkel B.J."/>
            <person name="Hornburger P."/>
            <person name="Mueller R.-W."/>
            <person name="Bruemmer F."/>
            <person name="Labrenz M."/>
            <person name="Spormann A.M."/>
            <person name="Op den Camp H."/>
            <person name="Overmann J."/>
            <person name="Amann R."/>
            <person name="Jetten M.S.M."/>
            <person name="Mascher T."/>
            <person name="Medema M.H."/>
            <person name="Devos D.P."/>
            <person name="Kaster A.-K."/>
            <person name="Ovreas L."/>
            <person name="Rohde M."/>
            <person name="Galperin M.Y."/>
            <person name="Jogler C."/>
        </authorList>
    </citation>
    <scope>NUCLEOTIDE SEQUENCE [LARGE SCALE GENOMIC DNA]</scope>
    <source>
        <strain evidence="18 19">Pla163</strain>
    </source>
</reference>
<evidence type="ECO:0000256" key="6">
    <source>
        <dbReference type="ARBA" id="ARBA00022737"/>
    </source>
</evidence>
<evidence type="ECO:0000259" key="17">
    <source>
        <dbReference type="PROSITE" id="PS51188"/>
    </source>
</evidence>
<keyword evidence="19" id="KW-1185">Reference proteome</keyword>
<dbReference type="GO" id="GO:0006260">
    <property type="term" value="P:DNA replication"/>
    <property type="evidence" value="ECO:0007669"/>
    <property type="project" value="UniProtKB-KW"/>
</dbReference>
<dbReference type="GO" id="GO:0005737">
    <property type="term" value="C:cytoplasm"/>
    <property type="evidence" value="ECO:0007669"/>
    <property type="project" value="UniProtKB-SubCell"/>
</dbReference>
<comment type="similarity">
    <text evidence="12 14">Belongs to the DnaJ family.</text>
</comment>
<evidence type="ECO:0000256" key="10">
    <source>
        <dbReference type="ARBA" id="ARBA00023186"/>
    </source>
</evidence>
<dbReference type="GO" id="GO:0031072">
    <property type="term" value="F:heat shock protein binding"/>
    <property type="evidence" value="ECO:0007669"/>
    <property type="project" value="InterPro"/>
</dbReference>
<feature type="domain" description="CR-type" evidence="17">
    <location>
        <begin position="144"/>
        <end position="222"/>
    </location>
</feature>
<name>A0A518CZP7_9BACT</name>
<dbReference type="GO" id="GO:0005524">
    <property type="term" value="F:ATP binding"/>
    <property type="evidence" value="ECO:0007669"/>
    <property type="project" value="InterPro"/>
</dbReference>
<keyword evidence="10 14" id="KW-0143">Chaperone</keyword>
<feature type="repeat" description="CXXCXGXG motif" evidence="14">
    <location>
        <begin position="157"/>
        <end position="164"/>
    </location>
</feature>
<dbReference type="SUPFAM" id="SSF49493">
    <property type="entry name" value="HSP40/DnaJ peptide-binding domain"/>
    <property type="match status" value="2"/>
</dbReference>
<dbReference type="HAMAP" id="MF_01152">
    <property type="entry name" value="DnaJ"/>
    <property type="match status" value="1"/>
</dbReference>
<dbReference type="InterPro" id="IPR001623">
    <property type="entry name" value="DnaJ_domain"/>
</dbReference>
<dbReference type="SMART" id="SM00271">
    <property type="entry name" value="DnaJ"/>
    <property type="match status" value="1"/>
</dbReference>
<dbReference type="GO" id="GO:0008270">
    <property type="term" value="F:zinc ion binding"/>
    <property type="evidence" value="ECO:0007669"/>
    <property type="project" value="UniProtKB-UniRule"/>
</dbReference>
<dbReference type="GO" id="GO:0009408">
    <property type="term" value="P:response to heat"/>
    <property type="evidence" value="ECO:0007669"/>
    <property type="project" value="InterPro"/>
</dbReference>
<evidence type="ECO:0000256" key="9">
    <source>
        <dbReference type="ARBA" id="ARBA00023016"/>
    </source>
</evidence>
<dbReference type="CDD" id="cd06257">
    <property type="entry name" value="DnaJ"/>
    <property type="match status" value="1"/>
</dbReference>
<dbReference type="NCBIfam" id="TIGR02349">
    <property type="entry name" value="DnaJ_bact"/>
    <property type="match status" value="1"/>
</dbReference>
<keyword evidence="5 14" id="KW-0479">Metal-binding</keyword>
<keyword evidence="3 14" id="KW-0963">Cytoplasm</keyword>
<comment type="subcellular location">
    <subcellularLocation>
        <location evidence="1 14">Cytoplasm</location>
    </subcellularLocation>
</comment>
<comment type="subunit">
    <text evidence="2 14">Homodimer.</text>
</comment>
<dbReference type="PANTHER" id="PTHR43096">
    <property type="entry name" value="DNAJ HOMOLOG 1, MITOCHONDRIAL-RELATED"/>
    <property type="match status" value="1"/>
</dbReference>
<dbReference type="NCBIfam" id="NF008035">
    <property type="entry name" value="PRK10767.1"/>
    <property type="match status" value="1"/>
</dbReference>
<dbReference type="InterPro" id="IPR008971">
    <property type="entry name" value="HSP40/DnaJ_pept-bd"/>
</dbReference>
<evidence type="ECO:0000256" key="15">
    <source>
        <dbReference type="PROSITE-ProRule" id="PRU00546"/>
    </source>
</evidence>
<feature type="repeat" description="CXXCXGXG motif" evidence="14">
    <location>
        <begin position="196"/>
        <end position="203"/>
    </location>
</feature>
<feature type="binding site" evidence="14">
    <location>
        <position position="177"/>
    </location>
    <ligand>
        <name>Zn(2+)</name>
        <dbReference type="ChEBI" id="CHEBI:29105"/>
        <label>2</label>
    </ligand>
</feature>
<dbReference type="InterPro" id="IPR036869">
    <property type="entry name" value="J_dom_sf"/>
</dbReference>
<dbReference type="CDD" id="cd10747">
    <property type="entry name" value="DnaJ_C"/>
    <property type="match status" value="1"/>
</dbReference>
<keyword evidence="4 14" id="KW-0235">DNA replication</keyword>
<dbReference type="InterPro" id="IPR002939">
    <property type="entry name" value="DnaJ_C"/>
</dbReference>
<dbReference type="Pfam" id="PF00684">
    <property type="entry name" value="DnaJ_CXXCXGXG"/>
    <property type="match status" value="1"/>
</dbReference>
<dbReference type="InterPro" id="IPR012724">
    <property type="entry name" value="DnaJ"/>
</dbReference>
<protein>
    <recommendedName>
        <fullName evidence="13 14">Chaperone protein DnaJ</fullName>
    </recommendedName>
</protein>
<evidence type="ECO:0000256" key="8">
    <source>
        <dbReference type="ARBA" id="ARBA00022833"/>
    </source>
</evidence>
<feature type="binding site" evidence="14">
    <location>
        <position position="160"/>
    </location>
    <ligand>
        <name>Zn(2+)</name>
        <dbReference type="ChEBI" id="CHEBI:29105"/>
        <label>1</label>
    </ligand>
</feature>
<organism evidence="18 19">
    <name type="scientific">Rohdeia mirabilis</name>
    <dbReference type="NCBI Taxonomy" id="2528008"/>
    <lineage>
        <taxon>Bacteria</taxon>
        <taxon>Pseudomonadati</taxon>
        <taxon>Planctomycetota</taxon>
        <taxon>Planctomycetia</taxon>
        <taxon>Planctomycetia incertae sedis</taxon>
        <taxon>Rohdeia</taxon>
    </lineage>
</organism>
<dbReference type="PROSITE" id="PS51188">
    <property type="entry name" value="ZF_CR"/>
    <property type="match status" value="1"/>
</dbReference>
<dbReference type="PROSITE" id="PS00636">
    <property type="entry name" value="DNAJ_1"/>
    <property type="match status" value="1"/>
</dbReference>
<dbReference type="GO" id="GO:0042026">
    <property type="term" value="P:protein refolding"/>
    <property type="evidence" value="ECO:0007669"/>
    <property type="project" value="TreeGrafter"/>
</dbReference>
<feature type="binding site" evidence="14">
    <location>
        <position position="196"/>
    </location>
    <ligand>
        <name>Zn(2+)</name>
        <dbReference type="ChEBI" id="CHEBI:29105"/>
        <label>2</label>
    </ligand>
</feature>
<evidence type="ECO:0000256" key="14">
    <source>
        <dbReference type="HAMAP-Rule" id="MF_01152"/>
    </source>
</evidence>
<dbReference type="InterPro" id="IPR001305">
    <property type="entry name" value="HSP_DnaJ_Cys-rich_dom"/>
</dbReference>
<dbReference type="EMBL" id="CP036290">
    <property type="protein sequence ID" value="QDU84706.1"/>
    <property type="molecule type" value="Genomic_DNA"/>
</dbReference>
<feature type="domain" description="J" evidence="16">
    <location>
        <begin position="6"/>
        <end position="71"/>
    </location>
</feature>
<dbReference type="OrthoDB" id="9779889at2"/>
<feature type="binding site" evidence="14">
    <location>
        <position position="174"/>
    </location>
    <ligand>
        <name>Zn(2+)</name>
        <dbReference type="ChEBI" id="CHEBI:29105"/>
        <label>2</label>
    </ligand>
</feature>
<dbReference type="FunFam" id="1.10.287.110:FF:000034">
    <property type="entry name" value="Chaperone protein DnaJ"/>
    <property type="match status" value="1"/>
</dbReference>
<keyword evidence="8 14" id="KW-0862">Zinc</keyword>
<evidence type="ECO:0000313" key="19">
    <source>
        <dbReference type="Proteomes" id="UP000319342"/>
    </source>
</evidence>
<keyword evidence="7 14" id="KW-0863">Zinc-finger</keyword>
<dbReference type="SUPFAM" id="SSF46565">
    <property type="entry name" value="Chaperone J-domain"/>
    <property type="match status" value="1"/>
</dbReference>
<dbReference type="AlphaFoldDB" id="A0A518CZP7"/>
<evidence type="ECO:0000256" key="2">
    <source>
        <dbReference type="ARBA" id="ARBA00011738"/>
    </source>
</evidence>
<feature type="binding site" evidence="14">
    <location>
        <position position="210"/>
    </location>
    <ligand>
        <name>Zn(2+)</name>
        <dbReference type="ChEBI" id="CHEBI:29105"/>
        <label>1</label>
    </ligand>
</feature>
<dbReference type="FunFam" id="2.10.230.10:FF:000002">
    <property type="entry name" value="Molecular chaperone DnaJ"/>
    <property type="match status" value="1"/>
</dbReference>
<evidence type="ECO:0000313" key="18">
    <source>
        <dbReference type="EMBL" id="QDU84706.1"/>
    </source>
</evidence>
<dbReference type="InterPro" id="IPR018253">
    <property type="entry name" value="DnaJ_domain_CS"/>
</dbReference>
<keyword evidence="9 14" id="KW-0346">Stress response</keyword>
<dbReference type="Gene3D" id="2.60.260.20">
    <property type="entry name" value="Urease metallochaperone UreE, N-terminal domain"/>
    <property type="match status" value="2"/>
</dbReference>
<gene>
    <name evidence="18" type="primary">dnaJ_2</name>
    <name evidence="14" type="synonym">dnaJ</name>
    <name evidence="18" type="ORF">Pla163_18180</name>
</gene>
<dbReference type="Gene3D" id="2.10.230.10">
    <property type="entry name" value="Heat shock protein DnaJ, cysteine-rich domain"/>
    <property type="match status" value="1"/>
</dbReference>